<evidence type="ECO:0000313" key="3">
    <source>
        <dbReference type="Proteomes" id="UP000335636"/>
    </source>
</evidence>
<dbReference type="Proteomes" id="UP000335636">
    <property type="component" value="Unassembled WGS sequence"/>
</dbReference>
<feature type="non-terminal residue" evidence="2">
    <location>
        <position position="1"/>
    </location>
</feature>
<proteinExistence type="predicted"/>
<name>A0A5E4BYW6_MARMO</name>
<dbReference type="AlphaFoldDB" id="A0A5E4BYW6"/>
<dbReference type="EMBL" id="CABDUW010000765">
    <property type="protein sequence ID" value="VTJ74848.1"/>
    <property type="molecule type" value="Genomic_DNA"/>
</dbReference>
<protein>
    <submittedName>
        <fullName evidence="2">Uncharacterized protein</fullName>
    </submittedName>
</protein>
<reference evidence="2" key="1">
    <citation type="submission" date="2019-04" db="EMBL/GenBank/DDBJ databases">
        <authorList>
            <person name="Alioto T."/>
            <person name="Alioto T."/>
        </authorList>
    </citation>
    <scope>NUCLEOTIDE SEQUENCE [LARGE SCALE GENOMIC DNA]</scope>
</reference>
<gene>
    <name evidence="2" type="ORF">MONAX_5E003195</name>
</gene>
<comment type="caution">
    <text evidence="2">The sequence shown here is derived from an EMBL/GenBank/DDBJ whole genome shotgun (WGS) entry which is preliminary data.</text>
</comment>
<keyword evidence="3" id="KW-1185">Reference proteome</keyword>
<feature type="region of interest" description="Disordered" evidence="1">
    <location>
        <begin position="1"/>
        <end position="33"/>
    </location>
</feature>
<organism evidence="2 3">
    <name type="scientific">Marmota monax</name>
    <name type="common">Woodchuck</name>
    <dbReference type="NCBI Taxonomy" id="9995"/>
    <lineage>
        <taxon>Eukaryota</taxon>
        <taxon>Metazoa</taxon>
        <taxon>Chordata</taxon>
        <taxon>Craniata</taxon>
        <taxon>Vertebrata</taxon>
        <taxon>Euteleostomi</taxon>
        <taxon>Mammalia</taxon>
        <taxon>Eutheria</taxon>
        <taxon>Euarchontoglires</taxon>
        <taxon>Glires</taxon>
        <taxon>Rodentia</taxon>
        <taxon>Sciuromorpha</taxon>
        <taxon>Sciuridae</taxon>
        <taxon>Xerinae</taxon>
        <taxon>Marmotini</taxon>
        <taxon>Marmota</taxon>
    </lineage>
</organism>
<sequence length="119" mass="13315">KAQKRAHPASPELELDGSSSLAGPARTLIQDPRKRSDYLRTHIDFMLNKEKSQERLGDGVIPSASRFFRNPYGGEANVESSLCALRLATSESGSRPTGRHHPSENQFIRHNFAPRQFQT</sequence>
<evidence type="ECO:0000313" key="2">
    <source>
        <dbReference type="EMBL" id="VTJ74848.1"/>
    </source>
</evidence>
<accession>A0A5E4BYW6</accession>
<feature type="region of interest" description="Disordered" evidence="1">
    <location>
        <begin position="90"/>
        <end position="119"/>
    </location>
</feature>
<evidence type="ECO:0000256" key="1">
    <source>
        <dbReference type="SAM" id="MobiDB-lite"/>
    </source>
</evidence>